<organism evidence="1 2">
    <name type="scientific">Portunus trituberculatus</name>
    <name type="common">Swimming crab</name>
    <name type="synonym">Neptunus trituberculatus</name>
    <dbReference type="NCBI Taxonomy" id="210409"/>
    <lineage>
        <taxon>Eukaryota</taxon>
        <taxon>Metazoa</taxon>
        <taxon>Ecdysozoa</taxon>
        <taxon>Arthropoda</taxon>
        <taxon>Crustacea</taxon>
        <taxon>Multicrustacea</taxon>
        <taxon>Malacostraca</taxon>
        <taxon>Eumalacostraca</taxon>
        <taxon>Eucarida</taxon>
        <taxon>Decapoda</taxon>
        <taxon>Pleocyemata</taxon>
        <taxon>Brachyura</taxon>
        <taxon>Eubrachyura</taxon>
        <taxon>Portunoidea</taxon>
        <taxon>Portunidae</taxon>
        <taxon>Portuninae</taxon>
        <taxon>Portunus</taxon>
    </lineage>
</organism>
<dbReference type="AlphaFoldDB" id="A0A5B7E9F9"/>
<protein>
    <submittedName>
        <fullName evidence="1">Uncharacterized protein</fullName>
    </submittedName>
</protein>
<name>A0A5B7E9F9_PORTR</name>
<keyword evidence="2" id="KW-1185">Reference proteome</keyword>
<proteinExistence type="predicted"/>
<reference evidence="1 2" key="1">
    <citation type="submission" date="2019-05" db="EMBL/GenBank/DDBJ databases">
        <title>Another draft genome of Portunus trituberculatus and its Hox gene families provides insights of decapod evolution.</title>
        <authorList>
            <person name="Jeong J.-H."/>
            <person name="Song I."/>
            <person name="Kim S."/>
            <person name="Choi T."/>
            <person name="Kim D."/>
            <person name="Ryu S."/>
            <person name="Kim W."/>
        </authorList>
    </citation>
    <scope>NUCLEOTIDE SEQUENCE [LARGE SCALE GENOMIC DNA]</scope>
    <source>
        <tissue evidence="1">Muscle</tissue>
    </source>
</reference>
<evidence type="ECO:0000313" key="1">
    <source>
        <dbReference type="EMBL" id="MPC29826.1"/>
    </source>
</evidence>
<dbReference type="EMBL" id="VSRR010002143">
    <property type="protein sequence ID" value="MPC29826.1"/>
    <property type="molecule type" value="Genomic_DNA"/>
</dbReference>
<evidence type="ECO:0000313" key="2">
    <source>
        <dbReference type="Proteomes" id="UP000324222"/>
    </source>
</evidence>
<gene>
    <name evidence="1" type="ORF">E2C01_023077</name>
</gene>
<dbReference type="Proteomes" id="UP000324222">
    <property type="component" value="Unassembled WGS sequence"/>
</dbReference>
<sequence length="141" mass="14146">MIRLDSAVTKFKILFGNDGGGGGGVGKGLAREEGVVAVVGDGSGGGGGGDGAIWVVAGPLVGSREEQTGVEAYTEQNEIEWELGAAIQVIGGDVRGNQVRRGSRESIVRGGGGWLVSLSGLESPFPNSLGREAAPTGHSAE</sequence>
<comment type="caution">
    <text evidence="1">The sequence shown here is derived from an EMBL/GenBank/DDBJ whole genome shotgun (WGS) entry which is preliminary data.</text>
</comment>
<accession>A0A5B7E9F9</accession>